<dbReference type="Gene3D" id="3.40.50.720">
    <property type="entry name" value="NAD(P)-binding Rossmann-like Domain"/>
    <property type="match status" value="1"/>
</dbReference>
<dbReference type="PANTHER" id="PTHR43245">
    <property type="entry name" value="BIFUNCTIONAL POLYMYXIN RESISTANCE PROTEIN ARNA"/>
    <property type="match status" value="1"/>
</dbReference>
<evidence type="ECO:0000259" key="1">
    <source>
        <dbReference type="Pfam" id="PF01370"/>
    </source>
</evidence>
<accession>A0A6G1X217</accession>
<proteinExistence type="predicted"/>
<dbReference type="SUPFAM" id="SSF51735">
    <property type="entry name" value="NAD(P)-binding Rossmann-fold domains"/>
    <property type="match status" value="1"/>
</dbReference>
<gene>
    <name evidence="2" type="ORF">GH754_01665</name>
</gene>
<dbReference type="EMBL" id="WJNH01000001">
    <property type="protein sequence ID" value="MRG85031.1"/>
    <property type="molecule type" value="Genomic_DNA"/>
</dbReference>
<dbReference type="InterPro" id="IPR050177">
    <property type="entry name" value="Lipid_A_modif_metabolic_enz"/>
</dbReference>
<organism evidence="2 3">
    <name type="scientific">Salinibacillus xinjiangensis</name>
    <dbReference type="NCBI Taxonomy" id="1229268"/>
    <lineage>
        <taxon>Bacteria</taxon>
        <taxon>Bacillati</taxon>
        <taxon>Bacillota</taxon>
        <taxon>Bacilli</taxon>
        <taxon>Bacillales</taxon>
        <taxon>Bacillaceae</taxon>
        <taxon>Salinibacillus</taxon>
    </lineage>
</organism>
<keyword evidence="3" id="KW-1185">Reference proteome</keyword>
<feature type="domain" description="NAD-dependent epimerase/dehydratase" evidence="1">
    <location>
        <begin position="5"/>
        <end position="213"/>
    </location>
</feature>
<dbReference type="Pfam" id="PF01370">
    <property type="entry name" value="Epimerase"/>
    <property type="match status" value="1"/>
</dbReference>
<dbReference type="PANTHER" id="PTHR43245:SF13">
    <property type="entry name" value="UDP-D-APIOSE_UDP-D-XYLOSE SYNTHASE 2"/>
    <property type="match status" value="1"/>
</dbReference>
<name>A0A6G1X217_9BACI</name>
<dbReference type="InterPro" id="IPR001509">
    <property type="entry name" value="Epimerase_deHydtase"/>
</dbReference>
<dbReference type="RefSeq" id="WP_153726987.1">
    <property type="nucleotide sequence ID" value="NZ_WJNH01000001.1"/>
</dbReference>
<dbReference type="AlphaFoldDB" id="A0A6G1X217"/>
<dbReference type="OrthoDB" id="9771073at2"/>
<comment type="caution">
    <text evidence="2">The sequence shown here is derived from an EMBL/GenBank/DDBJ whole genome shotgun (WGS) entry which is preliminary data.</text>
</comment>
<sequence length="221" mass="24883">MLKKVLVTGGCGFIGSHTVDKLLNQGHEVIVVDNLSNGELTNIDYERVNYFYCDVGGRSFEQVVYATRPEYIIHLAEQVTYPQLPETMEEDCNANISNSVNVIKVAKKFGVQKVLFASSMDVYSKNQNSEKLGPSGLAKLTGELYLQFAGELDGLDYTILRFSEVYGQRDLRGTVSHSLDQTNKDLTLDHRGNHEFVYVEDVVDATLETLDKRSQQTVCWR</sequence>
<reference evidence="2 3" key="1">
    <citation type="submission" date="2019-11" db="EMBL/GenBank/DDBJ databases">
        <authorList>
            <person name="Li J."/>
        </authorList>
    </citation>
    <scope>NUCLEOTIDE SEQUENCE [LARGE SCALE GENOMIC DNA]</scope>
    <source>
        <strain evidence="2 3">J4</strain>
    </source>
</reference>
<evidence type="ECO:0000313" key="2">
    <source>
        <dbReference type="EMBL" id="MRG85031.1"/>
    </source>
</evidence>
<protein>
    <submittedName>
        <fullName evidence="2">NAD-dependent epimerase/dehydratase family protein</fullName>
    </submittedName>
</protein>
<dbReference type="Proteomes" id="UP000480185">
    <property type="component" value="Unassembled WGS sequence"/>
</dbReference>
<evidence type="ECO:0000313" key="3">
    <source>
        <dbReference type="Proteomes" id="UP000480185"/>
    </source>
</evidence>
<dbReference type="InterPro" id="IPR036291">
    <property type="entry name" value="NAD(P)-bd_dom_sf"/>
</dbReference>